<reference evidence="1" key="1">
    <citation type="journal article" date="2020" name="Stud. Mycol.">
        <title>101 Dothideomycetes genomes: a test case for predicting lifestyles and emergence of pathogens.</title>
        <authorList>
            <person name="Haridas S."/>
            <person name="Albert R."/>
            <person name="Binder M."/>
            <person name="Bloem J."/>
            <person name="Labutti K."/>
            <person name="Salamov A."/>
            <person name="Andreopoulos B."/>
            <person name="Baker S."/>
            <person name="Barry K."/>
            <person name="Bills G."/>
            <person name="Bluhm B."/>
            <person name="Cannon C."/>
            <person name="Castanera R."/>
            <person name="Culley D."/>
            <person name="Daum C."/>
            <person name="Ezra D."/>
            <person name="Gonzalez J."/>
            <person name="Henrissat B."/>
            <person name="Kuo A."/>
            <person name="Liang C."/>
            <person name="Lipzen A."/>
            <person name="Lutzoni F."/>
            <person name="Magnuson J."/>
            <person name="Mondo S."/>
            <person name="Nolan M."/>
            <person name="Ohm R."/>
            <person name="Pangilinan J."/>
            <person name="Park H.-J."/>
            <person name="Ramirez L."/>
            <person name="Alfaro M."/>
            <person name="Sun H."/>
            <person name="Tritt A."/>
            <person name="Yoshinaga Y."/>
            <person name="Zwiers L.-H."/>
            <person name="Turgeon B."/>
            <person name="Goodwin S."/>
            <person name="Spatafora J."/>
            <person name="Crous P."/>
            <person name="Grigoriev I."/>
        </authorList>
    </citation>
    <scope>NUCLEOTIDE SEQUENCE</scope>
    <source>
        <strain evidence="1">CBS 133067</strain>
    </source>
</reference>
<proteinExistence type="predicted"/>
<dbReference type="AlphaFoldDB" id="A0A9P4I704"/>
<dbReference type="Pfam" id="PF11654">
    <property type="entry name" value="NCE101"/>
    <property type="match status" value="1"/>
</dbReference>
<evidence type="ECO:0000313" key="2">
    <source>
        <dbReference type="Proteomes" id="UP000799772"/>
    </source>
</evidence>
<dbReference type="Proteomes" id="UP000799772">
    <property type="component" value="Unassembled WGS sequence"/>
</dbReference>
<evidence type="ECO:0000313" key="1">
    <source>
        <dbReference type="EMBL" id="KAF2092941.1"/>
    </source>
</evidence>
<protein>
    <recommendedName>
        <fullName evidence="3">Non-classical export protein 1</fullName>
    </recommendedName>
</protein>
<gene>
    <name evidence="1" type="ORF">NA57DRAFT_81875</name>
</gene>
<dbReference type="EMBL" id="ML978141">
    <property type="protein sequence ID" value="KAF2092941.1"/>
    <property type="molecule type" value="Genomic_DNA"/>
</dbReference>
<keyword evidence="2" id="KW-1185">Reference proteome</keyword>
<name>A0A9P4I704_9PEZI</name>
<sequence>MAAPMYIISKTIDPIFAASIGVLAAANRVHREEKEKGRTAEQTVDVFKRRWGIAWEEMFSKKEG</sequence>
<comment type="caution">
    <text evidence="1">The sequence shown here is derived from an EMBL/GenBank/DDBJ whole genome shotgun (WGS) entry which is preliminary data.</text>
</comment>
<dbReference type="GO" id="GO:0009306">
    <property type="term" value="P:protein secretion"/>
    <property type="evidence" value="ECO:0007669"/>
    <property type="project" value="InterPro"/>
</dbReference>
<dbReference type="OrthoDB" id="2155101at2759"/>
<organism evidence="1 2">
    <name type="scientific">Rhizodiscina lignyota</name>
    <dbReference type="NCBI Taxonomy" id="1504668"/>
    <lineage>
        <taxon>Eukaryota</taxon>
        <taxon>Fungi</taxon>
        <taxon>Dikarya</taxon>
        <taxon>Ascomycota</taxon>
        <taxon>Pezizomycotina</taxon>
        <taxon>Dothideomycetes</taxon>
        <taxon>Pleosporomycetidae</taxon>
        <taxon>Aulographales</taxon>
        <taxon>Rhizodiscinaceae</taxon>
        <taxon>Rhizodiscina</taxon>
    </lineage>
</organism>
<accession>A0A9P4I704</accession>
<dbReference type="InterPro" id="IPR024242">
    <property type="entry name" value="NCE101"/>
</dbReference>
<evidence type="ECO:0008006" key="3">
    <source>
        <dbReference type="Google" id="ProtNLM"/>
    </source>
</evidence>